<dbReference type="SMART" id="SM00052">
    <property type="entry name" value="EAL"/>
    <property type="match status" value="1"/>
</dbReference>
<feature type="domain" description="EAL" evidence="3">
    <location>
        <begin position="140"/>
        <end position="393"/>
    </location>
</feature>
<accession>A0ABS1ZH49</accession>
<dbReference type="Gene3D" id="3.40.50.2300">
    <property type="match status" value="1"/>
</dbReference>
<dbReference type="Pfam" id="PF00563">
    <property type="entry name" value="EAL"/>
    <property type="match status" value="1"/>
</dbReference>
<keyword evidence="5" id="KW-1185">Reference proteome</keyword>
<dbReference type="EMBL" id="JAAEBW010000005">
    <property type="protein sequence ID" value="MBM1195763.1"/>
    <property type="molecule type" value="Genomic_DNA"/>
</dbReference>
<dbReference type="InterPro" id="IPR050706">
    <property type="entry name" value="Cyclic-di-GMP_PDE-like"/>
</dbReference>
<protein>
    <submittedName>
        <fullName evidence="4">EAL domain-containing response regulator</fullName>
    </submittedName>
</protein>
<dbReference type="CDD" id="cd01948">
    <property type="entry name" value="EAL"/>
    <property type="match status" value="1"/>
</dbReference>
<dbReference type="PROSITE" id="PS50883">
    <property type="entry name" value="EAL"/>
    <property type="match status" value="1"/>
</dbReference>
<evidence type="ECO:0000313" key="4">
    <source>
        <dbReference type="EMBL" id="MBM1195763.1"/>
    </source>
</evidence>
<comment type="caution">
    <text evidence="4">The sequence shown here is derived from an EMBL/GenBank/DDBJ whole genome shotgun (WGS) entry which is preliminary data.</text>
</comment>
<dbReference type="SUPFAM" id="SSF141868">
    <property type="entry name" value="EAL domain-like"/>
    <property type="match status" value="1"/>
</dbReference>
<dbReference type="PANTHER" id="PTHR33121">
    <property type="entry name" value="CYCLIC DI-GMP PHOSPHODIESTERASE PDEF"/>
    <property type="match status" value="1"/>
</dbReference>
<dbReference type="PROSITE" id="PS50110">
    <property type="entry name" value="RESPONSE_REGULATORY"/>
    <property type="match status" value="1"/>
</dbReference>
<name>A0ABS1ZH49_9PSED</name>
<dbReference type="InterPro" id="IPR001633">
    <property type="entry name" value="EAL_dom"/>
</dbReference>
<dbReference type="Pfam" id="PF00072">
    <property type="entry name" value="Response_reg"/>
    <property type="match status" value="1"/>
</dbReference>
<feature type="domain" description="Response regulatory" evidence="2">
    <location>
        <begin position="5"/>
        <end position="126"/>
    </location>
</feature>
<dbReference type="InterPro" id="IPR001789">
    <property type="entry name" value="Sig_transdc_resp-reg_receiver"/>
</dbReference>
<evidence type="ECO:0000259" key="3">
    <source>
        <dbReference type="PROSITE" id="PS50883"/>
    </source>
</evidence>
<gene>
    <name evidence="4" type="ORF">GYN02_11355</name>
</gene>
<organism evidence="4 5">
    <name type="scientific">Pseudomonas weihenstephanensis</name>
    <dbReference type="NCBI Taxonomy" id="1608994"/>
    <lineage>
        <taxon>Bacteria</taxon>
        <taxon>Pseudomonadati</taxon>
        <taxon>Pseudomonadota</taxon>
        <taxon>Gammaproteobacteria</taxon>
        <taxon>Pseudomonadales</taxon>
        <taxon>Pseudomonadaceae</taxon>
        <taxon>Pseudomonas</taxon>
    </lineage>
</organism>
<dbReference type="Gene3D" id="3.20.20.450">
    <property type="entry name" value="EAL domain"/>
    <property type="match status" value="1"/>
</dbReference>
<sequence length="410" mass="44567">MQDLTVLVLEDEPFQRLVTVTALEKLLPGTVLQAADGDEAITALAGCSHVDIVLCDLKMAGMDGLAFLRHATSSGKVRAVVLCSGLDPILRQATVLMIHCLGLTFLGDLGKPFNIEGFNQLAKRYKAHCNTQPRPLLPAELPTLNDVLQGLDNGAFEAYYQPKVTLAGQDLVGAEVLARWVHPQWGVLAPAHFLPVMEQHNLIDRMFWHLFEQGLALHQQLAAQGQAIHLAFNLHPAQLACSGLTERIPMMLKRAQVPAACVIFEITETGLLSAPASSLENLVRLRMLGCGLAMDDFGAGYSSLDRLSELPFSEIKLDRAFAHKMQSNPRCAAIISCSVALARALDISLVIEGVETAAQQTRLIELGCTIAQGYLFARPMPQSHFIDYCRIRLLASTGPSPSNKGDGFEL</sequence>
<dbReference type="SUPFAM" id="SSF52172">
    <property type="entry name" value="CheY-like"/>
    <property type="match status" value="1"/>
</dbReference>
<feature type="modified residue" description="4-aspartylphosphate" evidence="1">
    <location>
        <position position="56"/>
    </location>
</feature>
<dbReference type="SMART" id="SM00448">
    <property type="entry name" value="REC"/>
    <property type="match status" value="1"/>
</dbReference>
<dbReference type="Proteomes" id="UP000809529">
    <property type="component" value="Unassembled WGS sequence"/>
</dbReference>
<keyword evidence="1" id="KW-0597">Phosphoprotein</keyword>
<evidence type="ECO:0000259" key="2">
    <source>
        <dbReference type="PROSITE" id="PS50110"/>
    </source>
</evidence>
<reference evidence="4 5" key="1">
    <citation type="submission" date="2020-01" db="EMBL/GenBank/DDBJ databases">
        <title>Comparative genomics of meat spoilage bacteria.</title>
        <authorList>
            <person name="Hilgarth M."/>
            <person name="Vogel R.F."/>
        </authorList>
    </citation>
    <scope>NUCLEOTIDE SEQUENCE [LARGE SCALE GENOMIC DNA]</scope>
    <source>
        <strain evidence="4 5">TMW2.2077</strain>
    </source>
</reference>
<evidence type="ECO:0000256" key="1">
    <source>
        <dbReference type="PROSITE-ProRule" id="PRU00169"/>
    </source>
</evidence>
<proteinExistence type="predicted"/>
<dbReference type="InterPro" id="IPR011006">
    <property type="entry name" value="CheY-like_superfamily"/>
</dbReference>
<dbReference type="RefSeq" id="WP_059762751.1">
    <property type="nucleotide sequence ID" value="NZ_JAAEBW010000005.1"/>
</dbReference>
<dbReference type="PANTHER" id="PTHR33121:SF70">
    <property type="entry name" value="SIGNALING PROTEIN YKOW"/>
    <property type="match status" value="1"/>
</dbReference>
<dbReference type="InterPro" id="IPR035919">
    <property type="entry name" value="EAL_sf"/>
</dbReference>
<evidence type="ECO:0000313" key="5">
    <source>
        <dbReference type="Proteomes" id="UP000809529"/>
    </source>
</evidence>